<dbReference type="EMBL" id="JAESVB010000001">
    <property type="protein sequence ID" value="MCB8873628.1"/>
    <property type="molecule type" value="Genomic_DNA"/>
</dbReference>
<proteinExistence type="predicted"/>
<reference evidence="1" key="1">
    <citation type="journal article" date="2021" name="Microorganisms">
        <title>Acidisoma silvae sp. nov. and Acidisomacellulosilytica sp. nov., Two Acidophilic Bacteria Isolated from Decaying Wood, Hydrolyzing Cellulose and Producing Poly-3-hydroxybutyrate.</title>
        <authorList>
            <person name="Mieszkin S."/>
            <person name="Pouder E."/>
            <person name="Uroz S."/>
            <person name="Simon-Colin C."/>
            <person name="Alain K."/>
        </authorList>
    </citation>
    <scope>NUCLEOTIDE SEQUENCE</scope>
    <source>
        <strain evidence="1">HW T2.11</strain>
    </source>
</reference>
<comment type="caution">
    <text evidence="1">The sequence shown here is derived from an EMBL/GenBank/DDBJ whole genome shotgun (WGS) entry which is preliminary data.</text>
</comment>
<evidence type="ECO:0000313" key="2">
    <source>
        <dbReference type="Proteomes" id="UP000708298"/>
    </source>
</evidence>
<protein>
    <submittedName>
        <fullName evidence="1">Uncharacterized protein</fullName>
    </submittedName>
</protein>
<gene>
    <name evidence="1" type="ORF">ASILVAE211_00430</name>
</gene>
<keyword evidence="2" id="KW-1185">Reference proteome</keyword>
<name>A0A963YMQ5_9PROT</name>
<accession>A0A963YMQ5</accession>
<dbReference type="AlphaFoldDB" id="A0A963YMQ5"/>
<sequence length="474" mass="53094">MDAILRGVLQNLPESGAESWSALAAVMSALSLSAADGQTRFWNAFREIGLRYLDSLPDDQASGRPQIKRFLETTTLDDVAHFVRRDRHVWHNCLHVVRQDGQWLVCDGLYNGTMLLTKDESTEDLHIAGQHSERDPSLSVIQDEQTRNLYSKLHGRTPRTLVILANGRPIDQSVSIAKFATFFASEDIAPTVSVHQSRVTAYFDPAIFPEMKMRGEIEYFDPKAWHQRRNSLHEGTSIVESSYLPDNSWDTQAALMRQVQSAIWKEAGAPAAYVDPRENLRLFCSLEFEKRSWAEQIDALLDVFKKTKTITKKLTIVLNGMTGTIFPDASAKLEELYAGIFKLEKEIAQTWRDALGDFVTIEFLGGKDLVSKVRASQSAHFFLAPAGTAALIALMANVKGVFYSHPRLHGHFANQLKGFPNGHLICRKTTREETGEHGGVMNYEWSGAAGQSYSISSEAFMAEVWPALTKRLSE</sequence>
<evidence type="ECO:0000313" key="1">
    <source>
        <dbReference type="EMBL" id="MCB8873628.1"/>
    </source>
</evidence>
<organism evidence="1 2">
    <name type="scientific">Acidisoma silvae</name>
    <dbReference type="NCBI Taxonomy" id="2802396"/>
    <lineage>
        <taxon>Bacteria</taxon>
        <taxon>Pseudomonadati</taxon>
        <taxon>Pseudomonadota</taxon>
        <taxon>Alphaproteobacteria</taxon>
        <taxon>Acetobacterales</taxon>
        <taxon>Acidocellaceae</taxon>
        <taxon>Acidisoma</taxon>
    </lineage>
</organism>
<dbReference type="Proteomes" id="UP000708298">
    <property type="component" value="Unassembled WGS sequence"/>
</dbReference>
<reference evidence="1" key="2">
    <citation type="submission" date="2021-01" db="EMBL/GenBank/DDBJ databases">
        <authorList>
            <person name="Mieszkin S."/>
            <person name="Pouder E."/>
            <person name="Alain K."/>
        </authorList>
    </citation>
    <scope>NUCLEOTIDE SEQUENCE</scope>
    <source>
        <strain evidence="1">HW T2.11</strain>
    </source>
</reference>